<proteinExistence type="predicted"/>
<dbReference type="AlphaFoldDB" id="A0A381UVI2"/>
<accession>A0A381UVI2</accession>
<evidence type="ECO:0000313" key="1">
    <source>
        <dbReference type="EMBL" id="SVA31608.1"/>
    </source>
</evidence>
<organism evidence="1">
    <name type="scientific">marine metagenome</name>
    <dbReference type="NCBI Taxonomy" id="408172"/>
    <lineage>
        <taxon>unclassified sequences</taxon>
        <taxon>metagenomes</taxon>
        <taxon>ecological metagenomes</taxon>
    </lineage>
</organism>
<sequence length="78" mass="9131">MHIWTRCSLPLLTLLRNLHSLSLWSPVSASGGRGRRFHDIGSFIFLGNIRYNYNLRKYIRCPKNMPRNTRKLRTGTVT</sequence>
<reference evidence="1" key="1">
    <citation type="submission" date="2018-05" db="EMBL/GenBank/DDBJ databases">
        <authorList>
            <person name="Lanie J.A."/>
            <person name="Ng W.-L."/>
            <person name="Kazmierczak K.M."/>
            <person name="Andrzejewski T.M."/>
            <person name="Davidsen T.M."/>
            <person name="Wayne K.J."/>
            <person name="Tettelin H."/>
            <person name="Glass J.I."/>
            <person name="Rusch D."/>
            <person name="Podicherti R."/>
            <person name="Tsui H.-C.T."/>
            <person name="Winkler M.E."/>
        </authorList>
    </citation>
    <scope>NUCLEOTIDE SEQUENCE</scope>
</reference>
<name>A0A381UVI2_9ZZZZ</name>
<dbReference type="EMBL" id="UINC01007135">
    <property type="protein sequence ID" value="SVA31608.1"/>
    <property type="molecule type" value="Genomic_DNA"/>
</dbReference>
<gene>
    <name evidence="1" type="ORF">METZ01_LOCUS84462</name>
</gene>
<protein>
    <submittedName>
        <fullName evidence="1">Uncharacterized protein</fullName>
    </submittedName>
</protein>